<dbReference type="Proteomes" id="UP001454036">
    <property type="component" value="Unassembled WGS sequence"/>
</dbReference>
<evidence type="ECO:0000259" key="1">
    <source>
        <dbReference type="Pfam" id="PF13456"/>
    </source>
</evidence>
<name>A0AAV3PGG9_LITER</name>
<dbReference type="Gene3D" id="3.30.420.10">
    <property type="entry name" value="Ribonuclease H-like superfamily/Ribonuclease H"/>
    <property type="match status" value="1"/>
</dbReference>
<dbReference type="EMBL" id="BAABME010001515">
    <property type="protein sequence ID" value="GAA0150032.1"/>
    <property type="molecule type" value="Genomic_DNA"/>
</dbReference>
<dbReference type="CDD" id="cd06222">
    <property type="entry name" value="RNase_H_like"/>
    <property type="match status" value="1"/>
</dbReference>
<dbReference type="SUPFAM" id="SSF53098">
    <property type="entry name" value="Ribonuclease H-like"/>
    <property type="match status" value="1"/>
</dbReference>
<accession>A0AAV3PGG9</accession>
<dbReference type="AlphaFoldDB" id="A0AAV3PGG9"/>
<dbReference type="PANTHER" id="PTHR47074">
    <property type="entry name" value="BNAC02G40300D PROTEIN"/>
    <property type="match status" value="1"/>
</dbReference>
<reference evidence="2 3" key="1">
    <citation type="submission" date="2024-01" db="EMBL/GenBank/DDBJ databases">
        <title>The complete chloroplast genome sequence of Lithospermum erythrorhizon: insights into the phylogenetic relationship among Boraginaceae species and the maternal lineages of purple gromwells.</title>
        <authorList>
            <person name="Okada T."/>
            <person name="Watanabe K."/>
        </authorList>
    </citation>
    <scope>NUCLEOTIDE SEQUENCE [LARGE SCALE GENOMIC DNA]</scope>
</reference>
<sequence>MRILNTYEEASEQRINVDKRSVSFDFAASTGTRREVMEILGMREVTDQGKYLGPPSYIGKTKRDVFSFLSSKIVDKLHGTIDNLNSSVEKFFWGSAYGDKGIHWKAWDKLCEERFEGGLGFKDLECMNLAYLLNKGPYFRRTSFIHAKLGANPSFAWRSLLEGQKVLLKGLQWQVGDDRSIDMWKEPWVPRNTNFFLRCERGENPRWVSQLIRDGCWIRELVEEVMDSDDAHKIFALPLSRRGMRDKMKARNIKLFEDQVVSFDSILKHGMTLDSDYQKAMEQRIKNEGSQKADQSAGPPVCWIPPDINFIKVNCDVGWRSEDRADIVGIACRDASSRFRGAFFKQLQWVVSPLIAEGHAAREALQFAWKQNFSHVELESDSKQLILMLQGKQRIQVEVEVIIEDIKYLAKFMEVKFRNVKRTINNVAHEVADWDHNGVLEPEWFSTPPNWFYSALFKDLSS</sequence>
<keyword evidence="3" id="KW-1185">Reference proteome</keyword>
<comment type="caution">
    <text evidence="2">The sequence shown here is derived from an EMBL/GenBank/DDBJ whole genome shotgun (WGS) entry which is preliminary data.</text>
</comment>
<proteinExistence type="predicted"/>
<organism evidence="2 3">
    <name type="scientific">Lithospermum erythrorhizon</name>
    <name type="common">Purple gromwell</name>
    <name type="synonym">Lithospermum officinale var. erythrorhizon</name>
    <dbReference type="NCBI Taxonomy" id="34254"/>
    <lineage>
        <taxon>Eukaryota</taxon>
        <taxon>Viridiplantae</taxon>
        <taxon>Streptophyta</taxon>
        <taxon>Embryophyta</taxon>
        <taxon>Tracheophyta</taxon>
        <taxon>Spermatophyta</taxon>
        <taxon>Magnoliopsida</taxon>
        <taxon>eudicotyledons</taxon>
        <taxon>Gunneridae</taxon>
        <taxon>Pentapetalae</taxon>
        <taxon>asterids</taxon>
        <taxon>lamiids</taxon>
        <taxon>Boraginales</taxon>
        <taxon>Boraginaceae</taxon>
        <taxon>Boraginoideae</taxon>
        <taxon>Lithospermeae</taxon>
        <taxon>Lithospermum</taxon>
    </lineage>
</organism>
<dbReference type="InterPro" id="IPR002156">
    <property type="entry name" value="RNaseH_domain"/>
</dbReference>
<gene>
    <name evidence="2" type="ORF">LIER_09059</name>
</gene>
<dbReference type="GO" id="GO:0003676">
    <property type="term" value="F:nucleic acid binding"/>
    <property type="evidence" value="ECO:0007669"/>
    <property type="project" value="InterPro"/>
</dbReference>
<dbReference type="PANTHER" id="PTHR47074:SF11">
    <property type="entry name" value="REVERSE TRANSCRIPTASE-LIKE PROTEIN"/>
    <property type="match status" value="1"/>
</dbReference>
<dbReference type="InterPro" id="IPR036397">
    <property type="entry name" value="RNaseH_sf"/>
</dbReference>
<evidence type="ECO:0000313" key="3">
    <source>
        <dbReference type="Proteomes" id="UP001454036"/>
    </source>
</evidence>
<dbReference type="GO" id="GO:0004523">
    <property type="term" value="F:RNA-DNA hybrid ribonuclease activity"/>
    <property type="evidence" value="ECO:0007669"/>
    <property type="project" value="InterPro"/>
</dbReference>
<protein>
    <recommendedName>
        <fullName evidence="1">RNase H type-1 domain-containing protein</fullName>
    </recommendedName>
</protein>
<dbReference type="InterPro" id="IPR052929">
    <property type="entry name" value="RNase_H-like_EbsB-rel"/>
</dbReference>
<feature type="domain" description="RNase H type-1" evidence="1">
    <location>
        <begin position="314"/>
        <end position="433"/>
    </location>
</feature>
<dbReference type="InterPro" id="IPR044730">
    <property type="entry name" value="RNase_H-like_dom_plant"/>
</dbReference>
<dbReference type="InterPro" id="IPR012337">
    <property type="entry name" value="RNaseH-like_sf"/>
</dbReference>
<evidence type="ECO:0000313" key="2">
    <source>
        <dbReference type="EMBL" id="GAA0150032.1"/>
    </source>
</evidence>
<dbReference type="Pfam" id="PF13456">
    <property type="entry name" value="RVT_3"/>
    <property type="match status" value="1"/>
</dbReference>